<protein>
    <submittedName>
        <fullName evidence="2">Uncharacterized protein</fullName>
    </submittedName>
</protein>
<gene>
    <name evidence="2" type="ORF">EYF80_058323</name>
</gene>
<dbReference type="AlphaFoldDB" id="A0A4Z2ERW3"/>
<keyword evidence="3" id="KW-1185">Reference proteome</keyword>
<feature type="region of interest" description="Disordered" evidence="1">
    <location>
        <begin position="54"/>
        <end position="83"/>
    </location>
</feature>
<accession>A0A4Z2ERW3</accession>
<evidence type="ECO:0000313" key="2">
    <source>
        <dbReference type="EMBL" id="TNN31523.1"/>
    </source>
</evidence>
<dbReference type="EMBL" id="SRLO01003386">
    <property type="protein sequence ID" value="TNN31523.1"/>
    <property type="molecule type" value="Genomic_DNA"/>
</dbReference>
<evidence type="ECO:0000256" key="1">
    <source>
        <dbReference type="SAM" id="MobiDB-lite"/>
    </source>
</evidence>
<proteinExistence type="predicted"/>
<name>A0A4Z2ERW3_9TELE</name>
<reference evidence="2 3" key="1">
    <citation type="submission" date="2019-03" db="EMBL/GenBank/DDBJ databases">
        <title>First draft genome of Liparis tanakae, snailfish: a comprehensive survey of snailfish specific genes.</title>
        <authorList>
            <person name="Kim W."/>
            <person name="Song I."/>
            <person name="Jeong J.-H."/>
            <person name="Kim D."/>
            <person name="Kim S."/>
            <person name="Ryu S."/>
            <person name="Song J.Y."/>
            <person name="Lee S.K."/>
        </authorList>
    </citation>
    <scope>NUCLEOTIDE SEQUENCE [LARGE SCALE GENOMIC DNA]</scope>
    <source>
        <tissue evidence="2">Muscle</tissue>
    </source>
</reference>
<dbReference type="Proteomes" id="UP000314294">
    <property type="component" value="Unassembled WGS sequence"/>
</dbReference>
<organism evidence="2 3">
    <name type="scientific">Liparis tanakae</name>
    <name type="common">Tanaka's snailfish</name>
    <dbReference type="NCBI Taxonomy" id="230148"/>
    <lineage>
        <taxon>Eukaryota</taxon>
        <taxon>Metazoa</taxon>
        <taxon>Chordata</taxon>
        <taxon>Craniata</taxon>
        <taxon>Vertebrata</taxon>
        <taxon>Euteleostomi</taxon>
        <taxon>Actinopterygii</taxon>
        <taxon>Neopterygii</taxon>
        <taxon>Teleostei</taxon>
        <taxon>Neoteleostei</taxon>
        <taxon>Acanthomorphata</taxon>
        <taxon>Eupercaria</taxon>
        <taxon>Perciformes</taxon>
        <taxon>Cottioidei</taxon>
        <taxon>Cottales</taxon>
        <taxon>Liparidae</taxon>
        <taxon>Liparis</taxon>
    </lineage>
</organism>
<comment type="caution">
    <text evidence="2">The sequence shown here is derived from an EMBL/GenBank/DDBJ whole genome shotgun (WGS) entry which is preliminary data.</text>
</comment>
<sequence>MSVTSCVTSCVTSRINDHVFRGGGRRGGSDSVTTDLELGRQDVEITCMNIWEDRGVDATQHERKDDKNTPEPLSKADDVGTSS</sequence>
<evidence type="ECO:0000313" key="3">
    <source>
        <dbReference type="Proteomes" id="UP000314294"/>
    </source>
</evidence>